<dbReference type="WBParaSite" id="ACRNAN_scaffold31528.g9630.t1">
    <property type="protein sequence ID" value="ACRNAN_scaffold31528.g9630.t1"/>
    <property type="gene ID" value="ACRNAN_scaffold31528.g9630"/>
</dbReference>
<evidence type="ECO:0000313" key="2">
    <source>
        <dbReference type="WBParaSite" id="ACRNAN_scaffold31528.g9630.t1"/>
    </source>
</evidence>
<name>A0A914DPT3_9BILA</name>
<evidence type="ECO:0000313" key="1">
    <source>
        <dbReference type="Proteomes" id="UP000887540"/>
    </source>
</evidence>
<protein>
    <submittedName>
        <fullName evidence="2">Uncharacterized protein</fullName>
    </submittedName>
</protein>
<keyword evidence="1" id="KW-1185">Reference proteome</keyword>
<sequence>MRILKSKT</sequence>
<reference evidence="2" key="1">
    <citation type="submission" date="2022-11" db="UniProtKB">
        <authorList>
            <consortium name="WormBaseParasite"/>
        </authorList>
    </citation>
    <scope>IDENTIFICATION</scope>
</reference>
<accession>A0A914DPT3</accession>
<organism evidence="1 2">
    <name type="scientific">Acrobeloides nanus</name>
    <dbReference type="NCBI Taxonomy" id="290746"/>
    <lineage>
        <taxon>Eukaryota</taxon>
        <taxon>Metazoa</taxon>
        <taxon>Ecdysozoa</taxon>
        <taxon>Nematoda</taxon>
        <taxon>Chromadorea</taxon>
        <taxon>Rhabditida</taxon>
        <taxon>Tylenchina</taxon>
        <taxon>Cephalobomorpha</taxon>
        <taxon>Cephaloboidea</taxon>
        <taxon>Cephalobidae</taxon>
        <taxon>Acrobeloides</taxon>
    </lineage>
</organism>
<dbReference type="Proteomes" id="UP000887540">
    <property type="component" value="Unplaced"/>
</dbReference>
<proteinExistence type="predicted"/>